<dbReference type="PATRIC" id="fig|1133569.4.peg.565"/>
<dbReference type="GO" id="GO:0003677">
    <property type="term" value="F:DNA binding"/>
    <property type="evidence" value="ECO:0007669"/>
    <property type="project" value="UniProtKB-KW"/>
</dbReference>
<keyword evidence="7" id="KW-1185">Reference proteome</keyword>
<dbReference type="PANTHER" id="PTHR30514:SF1">
    <property type="entry name" value="HTH-TYPE TRANSCRIPTIONAL REGULATOR HEXR-RELATED"/>
    <property type="match status" value="1"/>
</dbReference>
<feature type="domain" description="SIS" evidence="5">
    <location>
        <begin position="128"/>
        <end position="268"/>
    </location>
</feature>
<evidence type="ECO:0000259" key="4">
    <source>
        <dbReference type="PROSITE" id="PS51071"/>
    </source>
</evidence>
<dbReference type="EMBL" id="AYYX01000016">
    <property type="protein sequence ID" value="KRM88977.1"/>
    <property type="molecule type" value="Genomic_DNA"/>
</dbReference>
<gene>
    <name evidence="6" type="ORF">FD21_GL000530</name>
</gene>
<evidence type="ECO:0000259" key="5">
    <source>
        <dbReference type="PROSITE" id="PS51464"/>
    </source>
</evidence>
<dbReference type="Gene3D" id="3.40.50.10490">
    <property type="entry name" value="Glucose-6-phosphate isomerase like protein, domain 1"/>
    <property type="match status" value="1"/>
</dbReference>
<protein>
    <submittedName>
        <fullName evidence="6">Gluconate operon transcriptional regulator</fullName>
    </submittedName>
</protein>
<dbReference type="InterPro" id="IPR009057">
    <property type="entry name" value="Homeodomain-like_sf"/>
</dbReference>
<keyword evidence="3" id="KW-0804">Transcription</keyword>
<proteinExistence type="predicted"/>
<keyword evidence="2" id="KW-0238">DNA-binding</keyword>
<evidence type="ECO:0000256" key="1">
    <source>
        <dbReference type="ARBA" id="ARBA00023015"/>
    </source>
</evidence>
<feature type="domain" description="HTH rpiR-type" evidence="4">
    <location>
        <begin position="10"/>
        <end position="85"/>
    </location>
</feature>
<dbReference type="Gene3D" id="1.10.10.10">
    <property type="entry name" value="Winged helix-like DNA-binding domain superfamily/Winged helix DNA-binding domain"/>
    <property type="match status" value="1"/>
</dbReference>
<dbReference type="PANTHER" id="PTHR30514">
    <property type="entry name" value="GLUCOKINASE"/>
    <property type="match status" value="1"/>
</dbReference>
<dbReference type="PROSITE" id="PS51464">
    <property type="entry name" value="SIS"/>
    <property type="match status" value="1"/>
</dbReference>
<dbReference type="eggNOG" id="COG1737">
    <property type="taxonomic scope" value="Bacteria"/>
</dbReference>
<dbReference type="Proteomes" id="UP000051576">
    <property type="component" value="Unassembled WGS sequence"/>
</dbReference>
<dbReference type="Pfam" id="PF01380">
    <property type="entry name" value="SIS"/>
    <property type="match status" value="1"/>
</dbReference>
<accession>A0A0R2CB12</accession>
<organism evidence="6 7">
    <name type="scientific">Liquorilactobacillus vini DSM 20605</name>
    <dbReference type="NCBI Taxonomy" id="1133569"/>
    <lineage>
        <taxon>Bacteria</taxon>
        <taxon>Bacillati</taxon>
        <taxon>Bacillota</taxon>
        <taxon>Bacilli</taxon>
        <taxon>Lactobacillales</taxon>
        <taxon>Lactobacillaceae</taxon>
        <taxon>Liquorilactobacillus</taxon>
    </lineage>
</organism>
<dbReference type="SUPFAM" id="SSF46689">
    <property type="entry name" value="Homeodomain-like"/>
    <property type="match status" value="1"/>
</dbReference>
<dbReference type="SUPFAM" id="SSF53697">
    <property type="entry name" value="SIS domain"/>
    <property type="match status" value="1"/>
</dbReference>
<dbReference type="InterPro" id="IPR036388">
    <property type="entry name" value="WH-like_DNA-bd_sf"/>
</dbReference>
<dbReference type="GO" id="GO:0097367">
    <property type="term" value="F:carbohydrate derivative binding"/>
    <property type="evidence" value="ECO:0007669"/>
    <property type="project" value="InterPro"/>
</dbReference>
<comment type="caution">
    <text evidence="6">The sequence shown here is derived from an EMBL/GenBank/DDBJ whole genome shotgun (WGS) entry which is preliminary data.</text>
</comment>
<dbReference type="GO" id="GO:1901135">
    <property type="term" value="P:carbohydrate derivative metabolic process"/>
    <property type="evidence" value="ECO:0007669"/>
    <property type="project" value="InterPro"/>
</dbReference>
<dbReference type="GO" id="GO:0003700">
    <property type="term" value="F:DNA-binding transcription factor activity"/>
    <property type="evidence" value="ECO:0007669"/>
    <property type="project" value="InterPro"/>
</dbReference>
<keyword evidence="1" id="KW-0805">Transcription regulation</keyword>
<dbReference type="STRING" id="1133569.FD21_GL000530"/>
<evidence type="ECO:0000313" key="7">
    <source>
        <dbReference type="Proteomes" id="UP000051576"/>
    </source>
</evidence>
<name>A0A0R2CB12_9LACO</name>
<evidence type="ECO:0000256" key="2">
    <source>
        <dbReference type="ARBA" id="ARBA00023125"/>
    </source>
</evidence>
<dbReference type="InterPro" id="IPR001347">
    <property type="entry name" value="SIS_dom"/>
</dbReference>
<dbReference type="InterPro" id="IPR047640">
    <property type="entry name" value="RpiR-like"/>
</dbReference>
<dbReference type="AlphaFoldDB" id="A0A0R2CB12"/>
<dbReference type="PROSITE" id="PS51071">
    <property type="entry name" value="HTH_RPIR"/>
    <property type="match status" value="1"/>
</dbReference>
<dbReference type="InterPro" id="IPR000281">
    <property type="entry name" value="HTH_RpiR"/>
</dbReference>
<reference evidence="6 7" key="1">
    <citation type="journal article" date="2015" name="Genome Announc.">
        <title>Expanding the biotechnology potential of lactobacilli through comparative genomics of 213 strains and associated genera.</title>
        <authorList>
            <person name="Sun Z."/>
            <person name="Harris H.M."/>
            <person name="McCann A."/>
            <person name="Guo C."/>
            <person name="Argimon S."/>
            <person name="Zhang W."/>
            <person name="Yang X."/>
            <person name="Jeffery I.B."/>
            <person name="Cooney J.C."/>
            <person name="Kagawa T.F."/>
            <person name="Liu W."/>
            <person name="Song Y."/>
            <person name="Salvetti E."/>
            <person name="Wrobel A."/>
            <person name="Rasinkangas P."/>
            <person name="Parkhill J."/>
            <person name="Rea M.C."/>
            <person name="O'Sullivan O."/>
            <person name="Ritari J."/>
            <person name="Douillard F.P."/>
            <person name="Paul Ross R."/>
            <person name="Yang R."/>
            <person name="Briner A.E."/>
            <person name="Felis G.E."/>
            <person name="de Vos W.M."/>
            <person name="Barrangou R."/>
            <person name="Klaenhammer T.R."/>
            <person name="Caufield P.W."/>
            <person name="Cui Y."/>
            <person name="Zhang H."/>
            <person name="O'Toole P.W."/>
        </authorList>
    </citation>
    <scope>NUCLEOTIDE SEQUENCE [LARGE SCALE GENOMIC DNA]</scope>
    <source>
        <strain evidence="6 7">DSM 20605</strain>
    </source>
</reference>
<dbReference type="InterPro" id="IPR035472">
    <property type="entry name" value="RpiR-like_SIS"/>
</dbReference>
<evidence type="ECO:0000256" key="3">
    <source>
        <dbReference type="ARBA" id="ARBA00023163"/>
    </source>
</evidence>
<dbReference type="Pfam" id="PF01418">
    <property type="entry name" value="HTH_6"/>
    <property type="match status" value="1"/>
</dbReference>
<evidence type="ECO:0000313" key="6">
    <source>
        <dbReference type="EMBL" id="KRM88977.1"/>
    </source>
</evidence>
<dbReference type="InterPro" id="IPR046348">
    <property type="entry name" value="SIS_dom_sf"/>
</dbReference>
<sequence>MQRKIKNMEAKITQRIKQIYPQLGSSSQKIADYLLKEELPASMTLAEIAQACQVSLATVSRFARSLGFKNFSQLKWALLHQLTQNESTNERVTQADNSLKVAGKVLAANMTTLKETFALLNEVDLTQAVKLICSAERLAFFGLGGSNIVAEDAYHKFLRVPLTVLYSSEYHLALLQASRLTAKDCAILISHTGNNQDILLLAKVLRQNQVPAIVITSDPESPLVRLGTICFYSISGNLHFQSQAFISMTSQLALTDCLYLLTARSFGTAATVIYDHQQAIVDLRHHFKN</sequence>
<dbReference type="CDD" id="cd05013">
    <property type="entry name" value="SIS_RpiR"/>
    <property type="match status" value="1"/>
</dbReference>